<evidence type="ECO:0000313" key="2">
    <source>
        <dbReference type="EMBL" id="EAR10142.1"/>
    </source>
</evidence>
<dbReference type="Proteomes" id="UP000005953">
    <property type="component" value="Unassembled WGS sequence"/>
</dbReference>
<keyword evidence="3" id="KW-1185">Reference proteome</keyword>
<dbReference type="CDD" id="cd00211">
    <property type="entry name" value="PTS_IIA_fru"/>
    <property type="match status" value="1"/>
</dbReference>
<dbReference type="PANTHER" id="PTHR47738">
    <property type="entry name" value="PTS SYSTEM FRUCTOSE-LIKE EIIA COMPONENT-RELATED"/>
    <property type="match status" value="1"/>
</dbReference>
<name>A4BC76_9GAMM</name>
<dbReference type="SUPFAM" id="SSF55804">
    <property type="entry name" value="Phoshotransferase/anion transport protein"/>
    <property type="match status" value="1"/>
</dbReference>
<dbReference type="STRING" id="314283.MED297_13002"/>
<dbReference type="GO" id="GO:0030295">
    <property type="term" value="F:protein kinase activator activity"/>
    <property type="evidence" value="ECO:0007669"/>
    <property type="project" value="TreeGrafter"/>
</dbReference>
<feature type="domain" description="PTS EIIA type-2" evidence="1">
    <location>
        <begin position="6"/>
        <end position="150"/>
    </location>
</feature>
<evidence type="ECO:0000313" key="3">
    <source>
        <dbReference type="Proteomes" id="UP000005953"/>
    </source>
</evidence>
<organism evidence="2 3">
    <name type="scientific">Reinekea blandensis MED297</name>
    <dbReference type="NCBI Taxonomy" id="314283"/>
    <lineage>
        <taxon>Bacteria</taxon>
        <taxon>Pseudomonadati</taxon>
        <taxon>Pseudomonadota</taxon>
        <taxon>Gammaproteobacteria</taxon>
        <taxon>Oceanospirillales</taxon>
        <taxon>Saccharospirillaceae</taxon>
        <taxon>Reinekea</taxon>
    </lineage>
</organism>
<dbReference type="RefSeq" id="WP_008042451.1">
    <property type="nucleotide sequence ID" value="NZ_CH724149.1"/>
</dbReference>
<sequence length="152" mass="16607">MIPLNHVLSPELTFIEDFGASKKRVLQTIAERLSQTLSDHSDIAIFDQLVARERLGSTGIGSGVAVPHCRLEGLDAPVALLVRLPEAIDFDAIDRQPVDLIFTLIVPAEATDEHLQLLAGIVERVHDPDELKRLHQCPDAASLYQSFSGAAH</sequence>
<evidence type="ECO:0000259" key="1">
    <source>
        <dbReference type="PROSITE" id="PS51094"/>
    </source>
</evidence>
<dbReference type="PROSITE" id="PS00372">
    <property type="entry name" value="PTS_EIIA_TYPE_2_HIS"/>
    <property type="match status" value="1"/>
</dbReference>
<proteinExistence type="predicted"/>
<dbReference type="EMBL" id="AAOE01000005">
    <property type="protein sequence ID" value="EAR10142.1"/>
    <property type="molecule type" value="Genomic_DNA"/>
</dbReference>
<dbReference type="Gene3D" id="3.40.930.10">
    <property type="entry name" value="Mannitol-specific EII, Chain A"/>
    <property type="match status" value="1"/>
</dbReference>
<reference evidence="2 3" key="1">
    <citation type="submission" date="2006-02" db="EMBL/GenBank/DDBJ databases">
        <authorList>
            <person name="Pinhassi J."/>
            <person name="Pedros-Alio C."/>
            <person name="Ferriera S."/>
            <person name="Johnson J."/>
            <person name="Kravitz S."/>
            <person name="Halpern A."/>
            <person name="Remington K."/>
            <person name="Beeson K."/>
            <person name="Tran B."/>
            <person name="Rogers Y.-H."/>
            <person name="Friedman R."/>
            <person name="Venter J.C."/>
        </authorList>
    </citation>
    <scope>NUCLEOTIDE SEQUENCE [LARGE SCALE GENOMIC DNA]</scope>
    <source>
        <strain evidence="2 3">MED297</strain>
    </source>
</reference>
<dbReference type="InterPro" id="IPR051541">
    <property type="entry name" value="PTS_SugarTrans_NitroReg"/>
</dbReference>
<comment type="caution">
    <text evidence="2">The sequence shown here is derived from an EMBL/GenBank/DDBJ whole genome shotgun (WGS) entry which is preliminary data.</text>
</comment>
<dbReference type="PROSITE" id="PS51094">
    <property type="entry name" value="PTS_EIIA_TYPE_2"/>
    <property type="match status" value="1"/>
</dbReference>
<accession>A4BC76</accession>
<dbReference type="HOGENOM" id="CLU_072531_5_2_6"/>
<protein>
    <submittedName>
        <fullName evidence="2">Nitrogen regulatory IIA protein</fullName>
    </submittedName>
</protein>
<dbReference type="PANTHER" id="PTHR47738:SF1">
    <property type="entry name" value="NITROGEN REGULATORY PROTEIN"/>
    <property type="match status" value="1"/>
</dbReference>
<dbReference type="Pfam" id="PF00359">
    <property type="entry name" value="PTS_EIIA_2"/>
    <property type="match status" value="1"/>
</dbReference>
<gene>
    <name evidence="2" type="ORF">MED297_13002</name>
</gene>
<dbReference type="AlphaFoldDB" id="A4BC76"/>
<dbReference type="InterPro" id="IPR016152">
    <property type="entry name" value="PTrfase/Anion_transptr"/>
</dbReference>
<dbReference type="InterPro" id="IPR002178">
    <property type="entry name" value="PTS_EIIA_type-2_dom"/>
</dbReference>